<keyword evidence="3" id="KW-1185">Reference proteome</keyword>
<keyword evidence="1" id="KW-0812">Transmembrane</keyword>
<sequence length="66" mass="6962">MEQRTMLRSALHALRSTKAVSAAEYAILAVAIVVMVGLAARELSPKLQTAFSSIGDKLTTATTATQ</sequence>
<reference evidence="2 3" key="1">
    <citation type="submission" date="2024-09" db="EMBL/GenBank/DDBJ databases">
        <authorList>
            <person name="Sun Q."/>
            <person name="Mori K."/>
        </authorList>
    </citation>
    <scope>NUCLEOTIDE SEQUENCE [LARGE SCALE GENOMIC DNA]</scope>
    <source>
        <strain evidence="2 3">CCM 7468</strain>
    </source>
</reference>
<comment type="caution">
    <text evidence="2">The sequence shown here is derived from an EMBL/GenBank/DDBJ whole genome shotgun (WGS) entry which is preliminary data.</text>
</comment>
<protein>
    <recommendedName>
        <fullName evidence="4">Flp family type IVb pilin</fullName>
    </recommendedName>
</protein>
<dbReference type="RefSeq" id="WP_377052229.1">
    <property type="nucleotide sequence ID" value="NZ_JBHLVZ010000044.1"/>
</dbReference>
<evidence type="ECO:0000313" key="2">
    <source>
        <dbReference type="EMBL" id="MFC0387103.1"/>
    </source>
</evidence>
<dbReference type="EMBL" id="JBHLVZ010000044">
    <property type="protein sequence ID" value="MFC0387103.1"/>
    <property type="molecule type" value="Genomic_DNA"/>
</dbReference>
<keyword evidence="1" id="KW-0472">Membrane</keyword>
<accession>A0ABV6IWX6</accession>
<evidence type="ECO:0008006" key="4">
    <source>
        <dbReference type="Google" id="ProtNLM"/>
    </source>
</evidence>
<name>A0ABV6IWX6_9PROT</name>
<evidence type="ECO:0000313" key="3">
    <source>
        <dbReference type="Proteomes" id="UP001589789"/>
    </source>
</evidence>
<keyword evidence="1" id="KW-1133">Transmembrane helix</keyword>
<dbReference type="Proteomes" id="UP001589789">
    <property type="component" value="Unassembled WGS sequence"/>
</dbReference>
<feature type="transmembrane region" description="Helical" evidence="1">
    <location>
        <begin position="21"/>
        <end position="40"/>
    </location>
</feature>
<proteinExistence type="predicted"/>
<organism evidence="2 3">
    <name type="scientific">Muricoccus vinaceus</name>
    <dbReference type="NCBI Taxonomy" id="424704"/>
    <lineage>
        <taxon>Bacteria</taxon>
        <taxon>Pseudomonadati</taxon>
        <taxon>Pseudomonadota</taxon>
        <taxon>Alphaproteobacteria</taxon>
        <taxon>Acetobacterales</taxon>
        <taxon>Roseomonadaceae</taxon>
        <taxon>Muricoccus</taxon>
    </lineage>
</organism>
<evidence type="ECO:0000256" key="1">
    <source>
        <dbReference type="SAM" id="Phobius"/>
    </source>
</evidence>
<gene>
    <name evidence="2" type="ORF">ACFFIC_16310</name>
</gene>